<organism evidence="1">
    <name type="scientific">viral metagenome</name>
    <dbReference type="NCBI Taxonomy" id="1070528"/>
    <lineage>
        <taxon>unclassified sequences</taxon>
        <taxon>metagenomes</taxon>
        <taxon>organismal metagenomes</taxon>
    </lineage>
</organism>
<dbReference type="PANTHER" id="PTHR12978:SF0">
    <property type="entry name" value="M7GPPPX DIPHOSPHATASE"/>
    <property type="match status" value="1"/>
</dbReference>
<name>A0A6C0AFK7_9ZZZZ</name>
<dbReference type="Gene3D" id="3.30.428.10">
    <property type="entry name" value="HIT-like"/>
    <property type="match status" value="1"/>
</dbReference>
<dbReference type="GO" id="GO:0005634">
    <property type="term" value="C:nucleus"/>
    <property type="evidence" value="ECO:0007669"/>
    <property type="project" value="TreeGrafter"/>
</dbReference>
<dbReference type="EMBL" id="MN740597">
    <property type="protein sequence ID" value="QHS78476.1"/>
    <property type="molecule type" value="Genomic_DNA"/>
</dbReference>
<sequence length="179" mass="21830">MDYIENRTRIYETYTEYLDRINTVDKKINWILNIFNGNKKDENIFYDDENFSLICDYKWKVDDPIKKIHLLALCKDLKLMTIRDLRKKDIDLLKNIYNKTSEIMLELFGVQKIKAYFHYYPTNYALHIHFVSYNPKHTYTCNKHDFFEVIKNLEENDLYYVENDIEVLIGENPKKNRVF</sequence>
<dbReference type="PANTHER" id="PTHR12978">
    <property type="entry name" value="HISTIDINE TRIAD HIT PROTEIN MEMBER"/>
    <property type="match status" value="1"/>
</dbReference>
<dbReference type="GO" id="GO:0000290">
    <property type="term" value="P:deadenylation-dependent decapping of nuclear-transcribed mRNA"/>
    <property type="evidence" value="ECO:0007669"/>
    <property type="project" value="InterPro"/>
</dbReference>
<dbReference type="AlphaFoldDB" id="A0A6C0AFK7"/>
<evidence type="ECO:0000313" key="1">
    <source>
        <dbReference type="EMBL" id="QHS78476.1"/>
    </source>
</evidence>
<proteinExistence type="predicted"/>
<dbReference type="Pfam" id="PF11969">
    <property type="entry name" value="DcpS_C"/>
    <property type="match status" value="1"/>
</dbReference>
<dbReference type="InterPro" id="IPR036265">
    <property type="entry name" value="HIT-like_sf"/>
</dbReference>
<reference evidence="1" key="1">
    <citation type="journal article" date="2020" name="Nature">
        <title>Giant virus diversity and host interactions through global metagenomics.</title>
        <authorList>
            <person name="Schulz F."/>
            <person name="Roux S."/>
            <person name="Paez-Espino D."/>
            <person name="Jungbluth S."/>
            <person name="Walsh D.A."/>
            <person name="Denef V.J."/>
            <person name="McMahon K.D."/>
            <person name="Konstantinidis K.T."/>
            <person name="Eloe-Fadrosh E.A."/>
            <person name="Kyrpides N.C."/>
            <person name="Woyke T."/>
        </authorList>
    </citation>
    <scope>NUCLEOTIDE SEQUENCE</scope>
    <source>
        <strain evidence="1">GVMAG-S-1021933-23</strain>
    </source>
</reference>
<dbReference type="GO" id="GO:0016787">
    <property type="term" value="F:hydrolase activity"/>
    <property type="evidence" value="ECO:0007669"/>
    <property type="project" value="InterPro"/>
</dbReference>
<evidence type="ECO:0008006" key="2">
    <source>
        <dbReference type="Google" id="ProtNLM"/>
    </source>
</evidence>
<dbReference type="InterPro" id="IPR008594">
    <property type="entry name" value="DcpS/DCS2"/>
</dbReference>
<protein>
    <recommendedName>
        <fullName evidence="2">HIT domain-containing protein</fullName>
    </recommendedName>
</protein>
<dbReference type="GO" id="GO:0000340">
    <property type="term" value="F:RNA 7-methylguanosine cap binding"/>
    <property type="evidence" value="ECO:0007669"/>
    <property type="project" value="TreeGrafter"/>
</dbReference>
<accession>A0A6C0AFK7</accession>
<dbReference type="GO" id="GO:0000932">
    <property type="term" value="C:P-body"/>
    <property type="evidence" value="ECO:0007669"/>
    <property type="project" value="TreeGrafter"/>
</dbReference>
<dbReference type="SUPFAM" id="SSF54197">
    <property type="entry name" value="HIT-like"/>
    <property type="match status" value="1"/>
</dbReference>